<keyword evidence="1" id="KW-0175">Coiled coil</keyword>
<name>A0A4Q2EHL7_9ACTN</name>
<evidence type="ECO:0000313" key="3">
    <source>
        <dbReference type="EMBL" id="RXW32941.1"/>
    </source>
</evidence>
<dbReference type="OrthoDB" id="3731169at2"/>
<comment type="caution">
    <text evidence="3">The sequence shown here is derived from an EMBL/GenBank/DDBJ whole genome shotgun (WGS) entry which is preliminary data.</text>
</comment>
<reference evidence="3 4" key="1">
    <citation type="submission" date="2018-01" db="EMBL/GenBank/DDBJ databases">
        <title>Lactibacter flavus gen. nov., sp. nov., a novel bacterium of the family Propionibacteriaceae isolated from raw milk and dairy products.</title>
        <authorList>
            <person name="Wenning M."/>
            <person name="Breitenwieser F."/>
            <person name="Huptas C."/>
            <person name="von Neubeck M."/>
            <person name="Busse H.-J."/>
            <person name="Scherer S."/>
        </authorList>
    </citation>
    <scope>NUCLEOTIDE SEQUENCE [LARGE SCALE GENOMIC DNA]</scope>
    <source>
        <strain evidence="3 4">VG341</strain>
    </source>
</reference>
<protein>
    <submittedName>
        <fullName evidence="3">Uncharacterized protein</fullName>
    </submittedName>
</protein>
<dbReference type="AlphaFoldDB" id="A0A4Q2EHL7"/>
<accession>A0A4Q2EHL7</accession>
<feature type="compositionally biased region" description="Polar residues" evidence="2">
    <location>
        <begin position="65"/>
        <end position="76"/>
    </location>
</feature>
<feature type="coiled-coil region" evidence="1">
    <location>
        <begin position="6"/>
        <end position="33"/>
    </location>
</feature>
<evidence type="ECO:0000256" key="1">
    <source>
        <dbReference type="SAM" id="Coils"/>
    </source>
</evidence>
<feature type="compositionally biased region" description="Basic residues" evidence="2">
    <location>
        <begin position="77"/>
        <end position="88"/>
    </location>
</feature>
<evidence type="ECO:0000256" key="2">
    <source>
        <dbReference type="SAM" id="MobiDB-lite"/>
    </source>
</evidence>
<keyword evidence="4" id="KW-1185">Reference proteome</keyword>
<sequence length="88" mass="9887">MSEDVNVELLDAVKALSSRVEELETEIKSIKLLNAQNVPEETMVAIASAVAAYLGHRAKRRQAHFTRSASWQSTTRRSQHVHAPLHLR</sequence>
<evidence type="ECO:0000313" key="4">
    <source>
        <dbReference type="Proteomes" id="UP000290624"/>
    </source>
</evidence>
<dbReference type="EMBL" id="PPCV01000002">
    <property type="protein sequence ID" value="RXW32941.1"/>
    <property type="molecule type" value="Genomic_DNA"/>
</dbReference>
<dbReference type="Proteomes" id="UP000290624">
    <property type="component" value="Unassembled WGS sequence"/>
</dbReference>
<feature type="region of interest" description="Disordered" evidence="2">
    <location>
        <begin position="64"/>
        <end position="88"/>
    </location>
</feature>
<proteinExistence type="predicted"/>
<gene>
    <name evidence="3" type="ORF">C1706_03430</name>
</gene>
<dbReference type="RefSeq" id="WP_129457842.1">
    <property type="nucleotide sequence ID" value="NZ_PPCV01000002.1"/>
</dbReference>
<organism evidence="3 4">
    <name type="scientific">Propioniciclava flava</name>
    <dbReference type="NCBI Taxonomy" id="2072026"/>
    <lineage>
        <taxon>Bacteria</taxon>
        <taxon>Bacillati</taxon>
        <taxon>Actinomycetota</taxon>
        <taxon>Actinomycetes</taxon>
        <taxon>Propionibacteriales</taxon>
        <taxon>Propionibacteriaceae</taxon>
        <taxon>Propioniciclava</taxon>
    </lineage>
</organism>